<organism evidence="3 4">
    <name type="scientific">Kitasatospora nipponensis</name>
    <dbReference type="NCBI Taxonomy" id="258049"/>
    <lineage>
        <taxon>Bacteria</taxon>
        <taxon>Bacillati</taxon>
        <taxon>Actinomycetota</taxon>
        <taxon>Actinomycetes</taxon>
        <taxon>Kitasatosporales</taxon>
        <taxon>Streptomycetaceae</taxon>
        <taxon>Kitasatospora</taxon>
    </lineage>
</organism>
<dbReference type="InterPro" id="IPR050639">
    <property type="entry name" value="SSR_resolvase"/>
</dbReference>
<feature type="region of interest" description="Disordered" evidence="1">
    <location>
        <begin position="440"/>
        <end position="518"/>
    </location>
</feature>
<dbReference type="InterPro" id="IPR006119">
    <property type="entry name" value="Resolv_N"/>
</dbReference>
<comment type="caution">
    <text evidence="3">The sequence shown here is derived from an EMBL/GenBank/DDBJ whole genome shotgun (WGS) entry which is preliminary data.</text>
</comment>
<evidence type="ECO:0000256" key="1">
    <source>
        <dbReference type="SAM" id="MobiDB-lite"/>
    </source>
</evidence>
<dbReference type="RefSeq" id="WP_344444251.1">
    <property type="nucleotide sequence ID" value="NZ_BAAALF010000105.1"/>
</dbReference>
<dbReference type="Proteomes" id="UP001500037">
    <property type="component" value="Unassembled WGS sequence"/>
</dbReference>
<dbReference type="Pfam" id="PF00239">
    <property type="entry name" value="Resolvase"/>
    <property type="match status" value="1"/>
</dbReference>
<dbReference type="InterPro" id="IPR011109">
    <property type="entry name" value="DNA_bind_recombinase_dom"/>
</dbReference>
<dbReference type="PANTHER" id="PTHR30461:SF23">
    <property type="entry name" value="DNA RECOMBINASE-RELATED"/>
    <property type="match status" value="1"/>
</dbReference>
<feature type="domain" description="Recombinase" evidence="2">
    <location>
        <begin position="206"/>
        <end position="367"/>
    </location>
</feature>
<dbReference type="PROSITE" id="PS51737">
    <property type="entry name" value="RECOMBINASE_DNA_BIND"/>
    <property type="match status" value="1"/>
</dbReference>
<accession>A0ABP4HDD8</accession>
<dbReference type="Gene3D" id="3.90.1750.20">
    <property type="entry name" value="Putative Large Serine Recombinase, Chain B, Domain 2"/>
    <property type="match status" value="1"/>
</dbReference>
<gene>
    <name evidence="3" type="ORF">GCM10009665_50380</name>
</gene>
<dbReference type="SUPFAM" id="SSF53041">
    <property type="entry name" value="Resolvase-like"/>
    <property type="match status" value="1"/>
</dbReference>
<proteinExistence type="predicted"/>
<evidence type="ECO:0000313" key="3">
    <source>
        <dbReference type="EMBL" id="GAA1253632.1"/>
    </source>
</evidence>
<name>A0ABP4HDD8_9ACTN</name>
<dbReference type="InterPro" id="IPR025827">
    <property type="entry name" value="Zn_ribbon_recom_dom"/>
</dbReference>
<dbReference type="InterPro" id="IPR036162">
    <property type="entry name" value="Resolvase-like_N_sf"/>
</dbReference>
<dbReference type="Gene3D" id="3.40.50.1390">
    <property type="entry name" value="Resolvase, N-terminal catalytic domain"/>
    <property type="match status" value="1"/>
</dbReference>
<keyword evidence="4" id="KW-1185">Reference proteome</keyword>
<dbReference type="PANTHER" id="PTHR30461">
    <property type="entry name" value="DNA-INVERTASE FROM LAMBDOID PROPHAGE"/>
    <property type="match status" value="1"/>
</dbReference>
<evidence type="ECO:0000313" key="4">
    <source>
        <dbReference type="Proteomes" id="UP001500037"/>
    </source>
</evidence>
<sequence>MTANVTAPPLLGADAAAVCDGSLVGWADAFGQLRLEAGRWDRCGVRFAFYGRVSSEEHQDPITSRGWQLLRAQALTSGHGRIVAQFFDIGHSRTLPWARRPEAAALLAAMADPDREFDAIVIGSSERAFHGNQFTVMAPLFEHYGVTVWIPELGGAVDPKVAGHEELMVLLGILAKREVARTRIRVRAAMTVQARDQGRYLGGRPPYGYQLVDAGPHPNRALARRGVRVQRLGSDPECGPIVSWIFAQRLAGHSIARITRALNDTAIPCPSATDPQRNPHRTAQQWTLTTVRAILANARYTGRQVWNRQRTDHDLIDPANTTLGTRDVMRWNTPDDWIISTSIANPALVSEVDFIAVQGIRARRDTAPDREYVLTGLLRCGPCGRLMDSCWSHGRAAYRCRHGHSSATAPASERPRNAYLREDHVLAHLPALWLRVTTARAEGPGKGTGRHGAGGRRASAGKRDHPRLRSGGQDTGRQHPVAREDRLRLTVTAPTTHRRGGRETANARSLPKARNGRR</sequence>
<dbReference type="Pfam" id="PF13408">
    <property type="entry name" value="Zn_ribbon_recom"/>
    <property type="match status" value="1"/>
</dbReference>
<dbReference type="EMBL" id="BAAALF010000105">
    <property type="protein sequence ID" value="GAA1253632.1"/>
    <property type="molecule type" value="Genomic_DNA"/>
</dbReference>
<protein>
    <submittedName>
        <fullName evidence="3">Recombinase family protein</fullName>
    </submittedName>
</protein>
<evidence type="ECO:0000259" key="2">
    <source>
        <dbReference type="PROSITE" id="PS51737"/>
    </source>
</evidence>
<dbReference type="SMART" id="SM00857">
    <property type="entry name" value="Resolvase"/>
    <property type="match status" value="1"/>
</dbReference>
<dbReference type="Pfam" id="PF07508">
    <property type="entry name" value="Recombinase"/>
    <property type="match status" value="1"/>
</dbReference>
<dbReference type="InterPro" id="IPR038109">
    <property type="entry name" value="DNA_bind_recomb_sf"/>
</dbReference>
<reference evidence="4" key="1">
    <citation type="journal article" date="2019" name="Int. J. Syst. Evol. Microbiol.">
        <title>The Global Catalogue of Microorganisms (GCM) 10K type strain sequencing project: providing services to taxonomists for standard genome sequencing and annotation.</title>
        <authorList>
            <consortium name="The Broad Institute Genomics Platform"/>
            <consortium name="The Broad Institute Genome Sequencing Center for Infectious Disease"/>
            <person name="Wu L."/>
            <person name="Ma J."/>
        </authorList>
    </citation>
    <scope>NUCLEOTIDE SEQUENCE [LARGE SCALE GENOMIC DNA]</scope>
    <source>
        <strain evidence="4">JCM 13004</strain>
    </source>
</reference>